<dbReference type="EMBL" id="BNBT01000047">
    <property type="protein sequence ID" value="GHE62806.1"/>
    <property type="molecule type" value="Genomic_DNA"/>
</dbReference>
<keyword evidence="3" id="KW-1185">Reference proteome</keyword>
<feature type="region of interest" description="Disordered" evidence="1">
    <location>
        <begin position="1"/>
        <end position="65"/>
    </location>
</feature>
<dbReference type="Proteomes" id="UP000608024">
    <property type="component" value="Unassembled WGS sequence"/>
</dbReference>
<accession>A0A919DNF2</accession>
<feature type="compositionally biased region" description="Polar residues" evidence="1">
    <location>
        <begin position="14"/>
        <end position="24"/>
    </location>
</feature>
<protein>
    <submittedName>
        <fullName evidence="2">Uncharacterized protein</fullName>
    </submittedName>
</protein>
<dbReference type="AlphaFoldDB" id="A0A919DNF2"/>
<comment type="caution">
    <text evidence="2">The sequence shown here is derived from an EMBL/GenBank/DDBJ whole genome shotgun (WGS) entry which is preliminary data.</text>
</comment>
<evidence type="ECO:0000313" key="2">
    <source>
        <dbReference type="EMBL" id="GHE62806.1"/>
    </source>
</evidence>
<evidence type="ECO:0000313" key="3">
    <source>
        <dbReference type="Proteomes" id="UP000608024"/>
    </source>
</evidence>
<name>A0A919DNF2_9ACTN</name>
<sequence>MCGTPATPSGMGSPASNAFRQATTPPAIATGPRLDGTPRWRPSMVERGLSALPVTRNVKQKGSTR</sequence>
<proteinExistence type="predicted"/>
<gene>
    <name evidence="2" type="ORF">GCM10018785_34660</name>
</gene>
<reference evidence="2" key="1">
    <citation type="journal article" date="2014" name="Int. J. Syst. Evol. Microbiol.">
        <title>Complete genome sequence of Corynebacterium casei LMG S-19264T (=DSM 44701T), isolated from a smear-ripened cheese.</title>
        <authorList>
            <consortium name="US DOE Joint Genome Institute (JGI-PGF)"/>
            <person name="Walter F."/>
            <person name="Albersmeier A."/>
            <person name="Kalinowski J."/>
            <person name="Ruckert C."/>
        </authorList>
    </citation>
    <scope>NUCLEOTIDE SEQUENCE</scope>
    <source>
        <strain evidence="2">JCM 4784</strain>
    </source>
</reference>
<organism evidence="2 3">
    <name type="scientific">Streptomyces longispororuber</name>
    <dbReference type="NCBI Taxonomy" id="68230"/>
    <lineage>
        <taxon>Bacteria</taxon>
        <taxon>Bacillati</taxon>
        <taxon>Actinomycetota</taxon>
        <taxon>Actinomycetes</taxon>
        <taxon>Kitasatosporales</taxon>
        <taxon>Streptomycetaceae</taxon>
        <taxon>Streptomyces</taxon>
    </lineage>
</organism>
<evidence type="ECO:0000256" key="1">
    <source>
        <dbReference type="SAM" id="MobiDB-lite"/>
    </source>
</evidence>
<reference evidence="2" key="2">
    <citation type="submission" date="2020-09" db="EMBL/GenBank/DDBJ databases">
        <authorList>
            <person name="Sun Q."/>
            <person name="Ohkuma M."/>
        </authorList>
    </citation>
    <scope>NUCLEOTIDE SEQUENCE</scope>
    <source>
        <strain evidence="2">JCM 4784</strain>
    </source>
</reference>